<dbReference type="GeneID" id="96156892"/>
<dbReference type="Gene3D" id="2.50.20.10">
    <property type="entry name" value="Lipoprotein localisation LolA/LolB/LppX"/>
    <property type="match status" value="1"/>
</dbReference>
<protein>
    <submittedName>
        <fullName evidence="1">Outer membrane lipoprotein carrier protein LolA</fullName>
    </submittedName>
</protein>
<dbReference type="AlphaFoldDB" id="A0A4P9TJJ0"/>
<name>A0A4P9TJJ0_9EURY</name>
<evidence type="ECO:0000313" key="2">
    <source>
        <dbReference type="Proteomes" id="UP000307562"/>
    </source>
</evidence>
<dbReference type="KEGG" id="npl:FGF80_12810"/>
<accession>A0A4P9TJJ0</accession>
<dbReference type="Proteomes" id="UP000307562">
    <property type="component" value="Chromosome"/>
</dbReference>
<sequence length="388" mass="42596">MFDSDGDFATALPAVALVLVFVLGGCLALPSDDPAPSDLEREITAADPPADITATVDVRRTVDGETSQYTEAVWLRADGASRIETTAGGTETVIVDDGDRRWHYDATHDWATRLETDPAAMSYLEGVYAQQARYLERYEITAVEETSLDGRDTYHVTFDLPANETIERSINVLIDDTEYVVPLATSERAPVERAADHVEVWYDRETMFPIKHAVEGDGVTLERTYRNLSIDPGIDDDRFTFDPATDGNGTAVRDVVMPSIDSYDSLEAANRSVPFAVADLPADAVTETIERDEIIRYEFPDENRTQVSVRYRLPNDESLSVSTSDGPRRLAIGGDAVTLGTVTGTIAETDEATELQWACGDRYYSVLVSHAFKDGTALRIGKALSTDC</sequence>
<keyword evidence="1" id="KW-0449">Lipoprotein</keyword>
<reference evidence="2" key="1">
    <citation type="submission" date="2019-05" db="EMBL/GenBank/DDBJ databases">
        <title>Complete Genome Sequence and Methylation Pattern of the Halophilic Archaeon Natrinema pallidum BOL6-1.</title>
        <authorList>
            <person name="DasSarma P."/>
            <person name="DasSarma B.P."/>
            <person name="DasSarma S.L."/>
            <person name="Martinez F.L."/>
            <person name="Guzman D."/>
            <person name="Roberts R.J."/>
            <person name="DasSarma S."/>
        </authorList>
    </citation>
    <scope>NUCLEOTIDE SEQUENCE [LARGE SCALE GENOMIC DNA]</scope>
    <source>
        <strain evidence="2">BOL6-1</strain>
    </source>
</reference>
<dbReference type="RefSeq" id="WP_138654422.1">
    <property type="nucleotide sequence ID" value="NZ_CP040637.1"/>
</dbReference>
<dbReference type="PANTHER" id="PTHR37507">
    <property type="entry name" value="SPORULATION PROTEIN YDCC"/>
    <property type="match status" value="1"/>
</dbReference>
<organism evidence="1 2">
    <name type="scientific">Natrinema pallidum</name>
    <dbReference type="NCBI Taxonomy" id="69527"/>
    <lineage>
        <taxon>Archaea</taxon>
        <taxon>Methanobacteriati</taxon>
        <taxon>Methanobacteriota</taxon>
        <taxon>Stenosarchaea group</taxon>
        <taxon>Halobacteria</taxon>
        <taxon>Halobacteriales</taxon>
        <taxon>Natrialbaceae</taxon>
        <taxon>Natrinema</taxon>
    </lineage>
</organism>
<gene>
    <name evidence="1" type="ORF">FGF80_12810</name>
</gene>
<keyword evidence="2" id="KW-1185">Reference proteome</keyword>
<dbReference type="EMBL" id="CP040637">
    <property type="protein sequence ID" value="QCW04060.1"/>
    <property type="molecule type" value="Genomic_DNA"/>
</dbReference>
<proteinExistence type="predicted"/>
<dbReference type="SUPFAM" id="SSF89392">
    <property type="entry name" value="Prokaryotic lipoproteins and lipoprotein localization factors"/>
    <property type="match status" value="1"/>
</dbReference>
<dbReference type="InterPro" id="IPR052944">
    <property type="entry name" value="Sporulation_related"/>
</dbReference>
<evidence type="ECO:0000313" key="1">
    <source>
        <dbReference type="EMBL" id="QCW04060.1"/>
    </source>
</evidence>
<dbReference type="PANTHER" id="PTHR37507:SF2">
    <property type="entry name" value="SPORULATION PROTEIN YDCC"/>
    <property type="match status" value="1"/>
</dbReference>
<dbReference type="InterPro" id="IPR029046">
    <property type="entry name" value="LolA/LolB/LppX"/>
</dbReference>